<dbReference type="OrthoDB" id="1118958at2"/>
<keyword evidence="3" id="KW-1185">Reference proteome</keyword>
<feature type="chain" id="PRO_5018282514" evidence="1">
    <location>
        <begin position="24"/>
        <end position="243"/>
    </location>
</feature>
<sequence>MNLKFTKTLALMFLIGGMSVSNGFSQTKSTDDGENLVKLNLVSLAMKTINVQYERAVFGKTSVGLGVRLMPKGSVPFSSSFDSIDDQLGSLELGNFAITPEIKFYLGNGVFKGFYIAPFLKYAHYNTSIDYEFTSNNVTEIIPLSGKLNTYTAGVLFGAQWRIANKFYLDWSIFGPQYGISRGNLQGTKSLSTQEQRDLKAELDDIDLPVGKITNTVNANGANVDLKGPWAGIRANVGIGYRF</sequence>
<dbReference type="InterPro" id="IPR021958">
    <property type="entry name" value="DUF3575"/>
</dbReference>
<evidence type="ECO:0000313" key="3">
    <source>
        <dbReference type="Proteomes" id="UP000274046"/>
    </source>
</evidence>
<feature type="signal peptide" evidence="1">
    <location>
        <begin position="1"/>
        <end position="23"/>
    </location>
</feature>
<accession>A0A3N0BP36</accession>
<dbReference type="AlphaFoldDB" id="A0A3N0BP36"/>
<evidence type="ECO:0000256" key="1">
    <source>
        <dbReference type="SAM" id="SignalP"/>
    </source>
</evidence>
<comment type="caution">
    <text evidence="2">The sequence shown here is derived from an EMBL/GenBank/DDBJ whole genome shotgun (WGS) entry which is preliminary data.</text>
</comment>
<dbReference type="Proteomes" id="UP000274046">
    <property type="component" value="Unassembled WGS sequence"/>
</dbReference>
<dbReference type="RefSeq" id="WP_123206986.1">
    <property type="nucleotide sequence ID" value="NZ_RBEE01000043.1"/>
</dbReference>
<name>A0A3N0BP36_9SPHI</name>
<dbReference type="EMBL" id="RBEE01000043">
    <property type="protein sequence ID" value="RNL50559.1"/>
    <property type="molecule type" value="Genomic_DNA"/>
</dbReference>
<protein>
    <submittedName>
        <fullName evidence="2">DUF3575 domain-containing protein</fullName>
    </submittedName>
</protein>
<reference evidence="2 3" key="1">
    <citation type="submission" date="2018-10" db="EMBL/GenBank/DDBJ databases">
        <title>Genome sequencing of Pedobacter jejuensis TNB23.</title>
        <authorList>
            <person name="Cho Y.-J."/>
            <person name="Cho A."/>
            <person name="Kim O.-S."/>
        </authorList>
    </citation>
    <scope>NUCLEOTIDE SEQUENCE [LARGE SCALE GENOMIC DNA]</scope>
    <source>
        <strain evidence="2 3">TNB23</strain>
    </source>
</reference>
<dbReference type="Pfam" id="PF12099">
    <property type="entry name" value="DUF3575"/>
    <property type="match status" value="1"/>
</dbReference>
<organism evidence="2 3">
    <name type="scientific">Pedobacter jejuensis</name>
    <dbReference type="NCBI Taxonomy" id="1268550"/>
    <lineage>
        <taxon>Bacteria</taxon>
        <taxon>Pseudomonadati</taxon>
        <taxon>Bacteroidota</taxon>
        <taxon>Sphingobacteriia</taxon>
        <taxon>Sphingobacteriales</taxon>
        <taxon>Sphingobacteriaceae</taxon>
        <taxon>Pedobacter</taxon>
    </lineage>
</organism>
<keyword evidence="1" id="KW-0732">Signal</keyword>
<gene>
    <name evidence="2" type="ORF">D7004_16790</name>
</gene>
<proteinExistence type="predicted"/>
<evidence type="ECO:0000313" key="2">
    <source>
        <dbReference type="EMBL" id="RNL50559.1"/>
    </source>
</evidence>